<dbReference type="EMBL" id="JACDTQ010001259">
    <property type="protein sequence ID" value="KAF5923396.1"/>
    <property type="molecule type" value="Genomic_DNA"/>
</dbReference>
<evidence type="ECO:0000313" key="2">
    <source>
        <dbReference type="Proteomes" id="UP000551758"/>
    </source>
</evidence>
<sequence length="136" mass="15708">SLLSPGPWQISSISSLDVPQLNIMVQHQEEQSCQEDKYKLIGCYVGNITEDVVLVRIYGNKSELLVDETRNNELCYKFIQEKALDRKCVCNSAIFRLITHQLAKIQAIHAYNGWILKSNLWPKMEDSLSRSHRICR</sequence>
<evidence type="ECO:0000313" key="1">
    <source>
        <dbReference type="EMBL" id="KAF5923396.1"/>
    </source>
</evidence>
<reference evidence="1 2" key="1">
    <citation type="journal article" date="2020" name="Mol. Biol. Evol.">
        <title>Interspecific Gene Flow and the Evolution of Specialization in Black and White Rhinoceros.</title>
        <authorList>
            <person name="Moodley Y."/>
            <person name="Westbury M.V."/>
            <person name="Russo I.M."/>
            <person name="Gopalakrishnan S."/>
            <person name="Rakotoarivelo A."/>
            <person name="Olsen R.A."/>
            <person name="Prost S."/>
            <person name="Tunstall T."/>
            <person name="Ryder O.A."/>
            <person name="Dalen L."/>
            <person name="Bruford M.W."/>
        </authorList>
    </citation>
    <scope>NUCLEOTIDE SEQUENCE [LARGE SCALE GENOMIC DNA]</scope>
    <source>
        <strain evidence="1">SBR-YM</strain>
        <tissue evidence="1">Skin</tissue>
    </source>
</reference>
<name>A0A7J7F6U6_DICBM</name>
<dbReference type="InterPro" id="IPR011009">
    <property type="entry name" value="Kinase-like_dom_sf"/>
</dbReference>
<gene>
    <name evidence="1" type="ORF">HPG69_006565</name>
</gene>
<dbReference type="AlphaFoldDB" id="A0A7J7F6U6"/>
<proteinExistence type="predicted"/>
<accession>A0A7J7F6U6</accession>
<feature type="non-terminal residue" evidence="1">
    <location>
        <position position="136"/>
    </location>
</feature>
<dbReference type="SUPFAM" id="SSF56112">
    <property type="entry name" value="Protein kinase-like (PK-like)"/>
    <property type="match status" value="1"/>
</dbReference>
<organism evidence="1 2">
    <name type="scientific">Diceros bicornis minor</name>
    <name type="common">South-central black rhinoceros</name>
    <dbReference type="NCBI Taxonomy" id="77932"/>
    <lineage>
        <taxon>Eukaryota</taxon>
        <taxon>Metazoa</taxon>
        <taxon>Chordata</taxon>
        <taxon>Craniata</taxon>
        <taxon>Vertebrata</taxon>
        <taxon>Euteleostomi</taxon>
        <taxon>Mammalia</taxon>
        <taxon>Eutheria</taxon>
        <taxon>Laurasiatheria</taxon>
        <taxon>Perissodactyla</taxon>
        <taxon>Rhinocerotidae</taxon>
        <taxon>Diceros</taxon>
    </lineage>
</organism>
<comment type="caution">
    <text evidence="1">The sequence shown here is derived from an EMBL/GenBank/DDBJ whole genome shotgun (WGS) entry which is preliminary data.</text>
</comment>
<dbReference type="Proteomes" id="UP000551758">
    <property type="component" value="Unassembled WGS sequence"/>
</dbReference>
<protein>
    <submittedName>
        <fullName evidence="1">Uncharacterized protein</fullName>
    </submittedName>
</protein>
<keyword evidence="2" id="KW-1185">Reference proteome</keyword>